<evidence type="ECO:0000313" key="8">
    <source>
        <dbReference type="Proteomes" id="UP000319716"/>
    </source>
</evidence>
<reference evidence="7 8" key="1">
    <citation type="submission" date="2017-11" db="EMBL/GenBank/DDBJ databases">
        <title>Draft Genome Sequence of Sporolactobacillus inulinus NBRC 111894 Isolated from Koso, a Japanese Sugar-Vegetable Fermented Beverage.</title>
        <authorList>
            <person name="Chiou T.Y."/>
            <person name="Oshima K."/>
            <person name="Suda W."/>
            <person name="Hattori M."/>
            <person name="Takahashi T."/>
        </authorList>
    </citation>
    <scope>NUCLEOTIDE SEQUENCE [LARGE SCALE GENOMIC DNA]</scope>
    <source>
        <strain evidence="7 8">NBRC111894</strain>
    </source>
</reference>
<dbReference type="PANTHER" id="PTHR43425:SF2">
    <property type="entry name" value="OXYGEN-INSENSITIVE NADPH NITROREDUCTASE"/>
    <property type="match status" value="1"/>
</dbReference>
<accession>A0A4Y1ZB93</accession>
<evidence type="ECO:0000313" key="7">
    <source>
        <dbReference type="EMBL" id="GAY76181.1"/>
    </source>
</evidence>
<dbReference type="InterPro" id="IPR029479">
    <property type="entry name" value="Nitroreductase"/>
</dbReference>
<dbReference type="EC" id="1.-.-.-" evidence="7"/>
<evidence type="ECO:0000256" key="3">
    <source>
        <dbReference type="ARBA" id="ARBA00022643"/>
    </source>
</evidence>
<dbReference type="Pfam" id="PF00881">
    <property type="entry name" value="Nitroreductase"/>
    <property type="match status" value="1"/>
</dbReference>
<comment type="similarity">
    <text evidence="1 5">Belongs to the flavin oxidoreductase frp family.</text>
</comment>
<dbReference type="GO" id="GO:0016491">
    <property type="term" value="F:oxidoreductase activity"/>
    <property type="evidence" value="ECO:0007669"/>
    <property type="project" value="UniProtKB-UniRule"/>
</dbReference>
<dbReference type="Proteomes" id="UP000319716">
    <property type="component" value="Unassembled WGS sequence"/>
</dbReference>
<dbReference type="PIRSF" id="PIRSF005426">
    <property type="entry name" value="Frp"/>
    <property type="match status" value="1"/>
</dbReference>
<comment type="caution">
    <text evidence="7">The sequence shown here is derived from an EMBL/GenBank/DDBJ whole genome shotgun (WGS) entry which is preliminary data.</text>
</comment>
<organism evidence="7 8">
    <name type="scientific">Sporolactobacillus inulinus</name>
    <dbReference type="NCBI Taxonomy" id="2078"/>
    <lineage>
        <taxon>Bacteria</taxon>
        <taxon>Bacillati</taxon>
        <taxon>Bacillota</taxon>
        <taxon>Bacilli</taxon>
        <taxon>Bacillales</taxon>
        <taxon>Sporolactobacillaceae</taxon>
        <taxon>Sporolactobacillus</taxon>
    </lineage>
</organism>
<evidence type="ECO:0000256" key="2">
    <source>
        <dbReference type="ARBA" id="ARBA00022630"/>
    </source>
</evidence>
<dbReference type="AlphaFoldDB" id="A0A4Y1ZB93"/>
<dbReference type="Gene3D" id="3.40.109.10">
    <property type="entry name" value="NADH Oxidase"/>
    <property type="match status" value="1"/>
</dbReference>
<name>A0A4Y1ZB93_9BACL</name>
<dbReference type="SUPFAM" id="SSF55469">
    <property type="entry name" value="FMN-dependent nitroreductase-like"/>
    <property type="match status" value="1"/>
</dbReference>
<dbReference type="EMBL" id="BEXB01000011">
    <property type="protein sequence ID" value="GAY76181.1"/>
    <property type="molecule type" value="Genomic_DNA"/>
</dbReference>
<evidence type="ECO:0000256" key="5">
    <source>
        <dbReference type="PIRNR" id="PIRNR005426"/>
    </source>
</evidence>
<evidence type="ECO:0000256" key="4">
    <source>
        <dbReference type="ARBA" id="ARBA00023002"/>
    </source>
</evidence>
<gene>
    <name evidence="7" type="ORF">NBRC111894_1735</name>
</gene>
<evidence type="ECO:0000256" key="1">
    <source>
        <dbReference type="ARBA" id="ARBA00008366"/>
    </source>
</evidence>
<dbReference type="InterPro" id="IPR016446">
    <property type="entry name" value="Flavin_OxRdtase_Frp"/>
</dbReference>
<dbReference type="PANTHER" id="PTHR43425">
    <property type="entry name" value="OXYGEN-INSENSITIVE NADPH NITROREDUCTASE"/>
    <property type="match status" value="1"/>
</dbReference>
<keyword evidence="2 5" id="KW-0285">Flavoprotein</keyword>
<keyword evidence="5" id="KW-0521">NADP</keyword>
<dbReference type="CDD" id="cd02146">
    <property type="entry name" value="NfsA-like"/>
    <property type="match status" value="1"/>
</dbReference>
<proteinExistence type="inferred from homology"/>
<protein>
    <submittedName>
        <fullName evidence="7">Oxygen-insensitive NADPH nitroreductase</fullName>
        <ecNumber evidence="7">1.-.-.-</ecNumber>
    </submittedName>
</protein>
<keyword evidence="4 5" id="KW-0560">Oxidoreductase</keyword>
<feature type="domain" description="Nitroreductase" evidence="6">
    <location>
        <begin position="18"/>
        <end position="171"/>
    </location>
</feature>
<evidence type="ECO:0000259" key="6">
    <source>
        <dbReference type="Pfam" id="PF00881"/>
    </source>
</evidence>
<keyword evidence="3 5" id="KW-0288">FMN</keyword>
<dbReference type="InterPro" id="IPR000415">
    <property type="entry name" value="Nitroreductase-like"/>
</dbReference>
<sequence>MKKGVSIGMNETIRTLLNHRSIRSFTDQKIPEEQIDLMVRAAQHASTSNFFQQYSIIRVTDPAKKQALAEIGNQHYIAEADGLFVLVVDLHRNAAIAKAKEQPSDVLGSTDFFFRAFSDTVIAAQNLVTAAESLGLGAVYLGSILNDPQAVVDLLKLPKLTFPAFGVATGYPNQAPQLKPRLPKEAVYFENEYHSMEQPLEELKDYDHVVNQYYDLRDANRRVDTFTNQIAKAVTGTQSENKKKMMETLKAQGLFQY</sequence>
<dbReference type="NCBIfam" id="NF008033">
    <property type="entry name" value="PRK10765.1"/>
    <property type="match status" value="1"/>
</dbReference>